<accession>A0A9X0A3U7</accession>
<dbReference type="EMBL" id="MU825408">
    <property type="protein sequence ID" value="KAJ7391089.1"/>
    <property type="molecule type" value="Genomic_DNA"/>
</dbReference>
<proteinExistence type="predicted"/>
<sequence length="81" mass="9294">MASHGQPPRVVSCVSLTISEDTNSYEVNADHGSWAADGFCRVLPEKELNAGEPYTMEVETDECDWIWWSELWTPWSVVQRY</sequence>
<organism evidence="1 2">
    <name type="scientific">Desmophyllum pertusum</name>
    <dbReference type="NCBI Taxonomy" id="174260"/>
    <lineage>
        <taxon>Eukaryota</taxon>
        <taxon>Metazoa</taxon>
        <taxon>Cnidaria</taxon>
        <taxon>Anthozoa</taxon>
        <taxon>Hexacorallia</taxon>
        <taxon>Scleractinia</taxon>
        <taxon>Caryophylliina</taxon>
        <taxon>Caryophylliidae</taxon>
        <taxon>Desmophyllum</taxon>
    </lineage>
</organism>
<evidence type="ECO:0000313" key="1">
    <source>
        <dbReference type="EMBL" id="KAJ7391089.1"/>
    </source>
</evidence>
<evidence type="ECO:0000313" key="2">
    <source>
        <dbReference type="Proteomes" id="UP001163046"/>
    </source>
</evidence>
<gene>
    <name evidence="1" type="ORF">OS493_020112</name>
</gene>
<name>A0A9X0A3U7_9CNID</name>
<protein>
    <submittedName>
        <fullName evidence="1">Uncharacterized protein</fullName>
    </submittedName>
</protein>
<reference evidence="1" key="1">
    <citation type="submission" date="2023-01" db="EMBL/GenBank/DDBJ databases">
        <title>Genome assembly of the deep-sea coral Lophelia pertusa.</title>
        <authorList>
            <person name="Herrera S."/>
            <person name="Cordes E."/>
        </authorList>
    </citation>
    <scope>NUCLEOTIDE SEQUENCE</scope>
    <source>
        <strain evidence="1">USNM1676648</strain>
        <tissue evidence="1">Polyp</tissue>
    </source>
</reference>
<dbReference type="AlphaFoldDB" id="A0A9X0A3U7"/>
<dbReference type="Proteomes" id="UP001163046">
    <property type="component" value="Unassembled WGS sequence"/>
</dbReference>
<comment type="caution">
    <text evidence="1">The sequence shown here is derived from an EMBL/GenBank/DDBJ whole genome shotgun (WGS) entry which is preliminary data.</text>
</comment>
<keyword evidence="2" id="KW-1185">Reference proteome</keyword>